<dbReference type="KEGG" id="noy:EXE57_15405"/>
<accession>A0A4P7GNZ5</accession>
<dbReference type="OrthoDB" id="3531194at2"/>
<dbReference type="AlphaFoldDB" id="A0A4P7GNZ5"/>
<dbReference type="Pfam" id="PF11706">
    <property type="entry name" value="zf-CGNR"/>
    <property type="match status" value="1"/>
</dbReference>
<dbReference type="PANTHER" id="PTHR35525:SF3">
    <property type="entry name" value="BLL6575 PROTEIN"/>
    <property type="match status" value="1"/>
</dbReference>
<dbReference type="PANTHER" id="PTHR35525">
    <property type="entry name" value="BLL6575 PROTEIN"/>
    <property type="match status" value="1"/>
</dbReference>
<sequence>MDFVRYAEATAGLLNADLPDRDALVAHLSGRTWLHGTVSDRDATVLRRFQRELRPVFEASDAADVRGVIEGLNALMEKHPITPMISDHDPDDLHLHVATRADSVSQLLIGEALLGLATLVCDLGPTRMGVCADAKCSCVYVDTSPNQSRRYCSDRCSSRANVAAYRARQKAAATA</sequence>
<dbReference type="InterPro" id="IPR010852">
    <property type="entry name" value="ABATE"/>
</dbReference>
<dbReference type="InterPro" id="IPR023286">
    <property type="entry name" value="ABATE_dom_sf"/>
</dbReference>
<evidence type="ECO:0000313" key="3">
    <source>
        <dbReference type="Proteomes" id="UP000294894"/>
    </source>
</evidence>
<dbReference type="RefSeq" id="WP_135078998.1">
    <property type="nucleotide sequence ID" value="NZ_CP038267.1"/>
</dbReference>
<protein>
    <submittedName>
        <fullName evidence="2">CGNR zinc finger domain-containing protein</fullName>
    </submittedName>
</protein>
<dbReference type="SUPFAM" id="SSF160904">
    <property type="entry name" value="Jann2411-like"/>
    <property type="match status" value="1"/>
</dbReference>
<evidence type="ECO:0000313" key="2">
    <source>
        <dbReference type="EMBL" id="QBR93501.1"/>
    </source>
</evidence>
<dbReference type="EMBL" id="CP038267">
    <property type="protein sequence ID" value="QBR93501.1"/>
    <property type="molecule type" value="Genomic_DNA"/>
</dbReference>
<keyword evidence="3" id="KW-1185">Reference proteome</keyword>
<dbReference type="InterPro" id="IPR021005">
    <property type="entry name" value="Znf_CGNR"/>
</dbReference>
<dbReference type="Gene3D" id="1.10.3300.10">
    <property type="entry name" value="Jann2411-like domain"/>
    <property type="match status" value="1"/>
</dbReference>
<proteinExistence type="predicted"/>
<dbReference type="Proteomes" id="UP000294894">
    <property type="component" value="Chromosome"/>
</dbReference>
<reference evidence="2 3" key="1">
    <citation type="submission" date="2019-03" db="EMBL/GenBank/DDBJ databases">
        <title>Three New Species of Nocardioides, Nocardioides euryhalodurans sp. nov., Nocardioides seonyuensis sp. nov. and Nocardioides eburneoflavus sp. nov., Iolated from Soil.</title>
        <authorList>
            <person name="Roh S.G."/>
            <person name="Lee C."/>
            <person name="Kim M.-K."/>
            <person name="Kim S.B."/>
        </authorList>
    </citation>
    <scope>NUCLEOTIDE SEQUENCE [LARGE SCALE GENOMIC DNA]</scope>
    <source>
        <strain evidence="2 3">MMS17-SY117</strain>
    </source>
</reference>
<name>A0A4P7GNZ5_9ACTN</name>
<evidence type="ECO:0000259" key="1">
    <source>
        <dbReference type="Pfam" id="PF11706"/>
    </source>
</evidence>
<gene>
    <name evidence="2" type="ORF">EXE57_15405</name>
</gene>
<feature type="domain" description="Zinc finger CGNR" evidence="1">
    <location>
        <begin position="127"/>
        <end position="169"/>
    </location>
</feature>
<organism evidence="2 3">
    <name type="scientific">Nocardioides euryhalodurans</name>
    <dbReference type="NCBI Taxonomy" id="2518370"/>
    <lineage>
        <taxon>Bacteria</taxon>
        <taxon>Bacillati</taxon>
        <taxon>Actinomycetota</taxon>
        <taxon>Actinomycetes</taxon>
        <taxon>Propionibacteriales</taxon>
        <taxon>Nocardioidaceae</taxon>
        <taxon>Nocardioides</taxon>
    </lineage>
</organism>